<sequence>MEAFQKELDDIKGELREFNKKLVGFDVKLTGFDEMQGKEVATNEEEIVFDDDDHYEPPRGHASGSKFVLISSKNTGDKGNIGPLKHDN</sequence>
<keyword evidence="3" id="KW-1185">Reference proteome</keyword>
<accession>A0AAV2E987</accession>
<organism evidence="2 3">
    <name type="scientific">Linum trigynum</name>
    <dbReference type="NCBI Taxonomy" id="586398"/>
    <lineage>
        <taxon>Eukaryota</taxon>
        <taxon>Viridiplantae</taxon>
        <taxon>Streptophyta</taxon>
        <taxon>Embryophyta</taxon>
        <taxon>Tracheophyta</taxon>
        <taxon>Spermatophyta</taxon>
        <taxon>Magnoliopsida</taxon>
        <taxon>eudicotyledons</taxon>
        <taxon>Gunneridae</taxon>
        <taxon>Pentapetalae</taxon>
        <taxon>rosids</taxon>
        <taxon>fabids</taxon>
        <taxon>Malpighiales</taxon>
        <taxon>Linaceae</taxon>
        <taxon>Linum</taxon>
    </lineage>
</organism>
<dbReference type="AlphaFoldDB" id="A0AAV2E987"/>
<feature type="region of interest" description="Disordered" evidence="1">
    <location>
        <begin position="49"/>
        <end position="88"/>
    </location>
</feature>
<gene>
    <name evidence="2" type="ORF">LTRI10_LOCUS23767</name>
</gene>
<evidence type="ECO:0000256" key="1">
    <source>
        <dbReference type="SAM" id="MobiDB-lite"/>
    </source>
</evidence>
<name>A0AAV2E987_9ROSI</name>
<proteinExistence type="predicted"/>
<evidence type="ECO:0000313" key="3">
    <source>
        <dbReference type="Proteomes" id="UP001497516"/>
    </source>
</evidence>
<protein>
    <submittedName>
        <fullName evidence="2">Uncharacterized protein</fullName>
    </submittedName>
</protein>
<evidence type="ECO:0000313" key="2">
    <source>
        <dbReference type="EMBL" id="CAL1382444.1"/>
    </source>
</evidence>
<dbReference type="EMBL" id="OZ034817">
    <property type="protein sequence ID" value="CAL1382444.1"/>
    <property type="molecule type" value="Genomic_DNA"/>
</dbReference>
<reference evidence="2 3" key="1">
    <citation type="submission" date="2024-04" db="EMBL/GenBank/DDBJ databases">
        <authorList>
            <person name="Fracassetti M."/>
        </authorList>
    </citation>
    <scope>NUCLEOTIDE SEQUENCE [LARGE SCALE GENOMIC DNA]</scope>
</reference>
<dbReference type="Proteomes" id="UP001497516">
    <property type="component" value="Chromosome 4"/>
</dbReference>